<organism evidence="14 15">
    <name type="scientific">Ectocarpus siliculosus</name>
    <name type="common">Brown alga</name>
    <name type="synonym">Conferva siliculosa</name>
    <dbReference type="NCBI Taxonomy" id="2880"/>
    <lineage>
        <taxon>Eukaryota</taxon>
        <taxon>Sar</taxon>
        <taxon>Stramenopiles</taxon>
        <taxon>Ochrophyta</taxon>
        <taxon>PX clade</taxon>
        <taxon>Phaeophyceae</taxon>
        <taxon>Ectocarpales</taxon>
        <taxon>Ectocarpaceae</taxon>
        <taxon>Ectocarpus</taxon>
    </lineage>
</organism>
<keyword evidence="4" id="KW-1003">Cell membrane</keyword>
<dbReference type="Pfam" id="PF04906">
    <property type="entry name" value="Tweety"/>
    <property type="match status" value="1"/>
</dbReference>
<reference evidence="14 15" key="1">
    <citation type="journal article" date="2010" name="Nature">
        <title>The Ectocarpus genome and the independent evolution of multicellularity in brown algae.</title>
        <authorList>
            <person name="Cock J.M."/>
            <person name="Sterck L."/>
            <person name="Rouze P."/>
            <person name="Scornet D."/>
            <person name="Allen A.E."/>
            <person name="Amoutzias G."/>
            <person name="Anthouard V."/>
            <person name="Artiguenave F."/>
            <person name="Aury J.M."/>
            <person name="Badger J.H."/>
            <person name="Beszteri B."/>
            <person name="Billiau K."/>
            <person name="Bonnet E."/>
            <person name="Bothwell J.H."/>
            <person name="Bowler C."/>
            <person name="Boyen C."/>
            <person name="Brownlee C."/>
            <person name="Carrano C.J."/>
            <person name="Charrier B."/>
            <person name="Cho G.Y."/>
            <person name="Coelho S.M."/>
            <person name="Collen J."/>
            <person name="Corre E."/>
            <person name="Da Silva C."/>
            <person name="Delage L."/>
            <person name="Delaroque N."/>
            <person name="Dittami S.M."/>
            <person name="Doulbeau S."/>
            <person name="Elias M."/>
            <person name="Farnham G."/>
            <person name="Gachon C.M."/>
            <person name="Gschloessl B."/>
            <person name="Heesch S."/>
            <person name="Jabbari K."/>
            <person name="Jubin C."/>
            <person name="Kawai H."/>
            <person name="Kimura K."/>
            <person name="Kloareg B."/>
            <person name="Kupper F.C."/>
            <person name="Lang D."/>
            <person name="Le Bail A."/>
            <person name="Leblanc C."/>
            <person name="Lerouge P."/>
            <person name="Lohr M."/>
            <person name="Lopez P.J."/>
            <person name="Martens C."/>
            <person name="Maumus F."/>
            <person name="Michel G."/>
            <person name="Miranda-Saavedra D."/>
            <person name="Morales J."/>
            <person name="Moreau H."/>
            <person name="Motomura T."/>
            <person name="Nagasato C."/>
            <person name="Napoli C.A."/>
            <person name="Nelson D.R."/>
            <person name="Nyvall-Collen P."/>
            <person name="Peters A.F."/>
            <person name="Pommier C."/>
            <person name="Potin P."/>
            <person name="Poulain J."/>
            <person name="Quesneville H."/>
            <person name="Read B."/>
            <person name="Rensing S.A."/>
            <person name="Ritter A."/>
            <person name="Rousvoal S."/>
            <person name="Samanta M."/>
            <person name="Samson G."/>
            <person name="Schroeder D.C."/>
            <person name="Segurens B."/>
            <person name="Strittmatter M."/>
            <person name="Tonon T."/>
            <person name="Tregear J.W."/>
            <person name="Valentin K."/>
            <person name="von Dassow P."/>
            <person name="Yamagishi T."/>
            <person name="Van de Peer Y."/>
            <person name="Wincker P."/>
        </authorList>
    </citation>
    <scope>NUCLEOTIDE SEQUENCE [LARGE SCALE GENOMIC DNA]</scope>
    <source>
        <strain evidence="15">Ec32 / CCAP1310/4</strain>
    </source>
</reference>
<feature type="transmembrane region" description="Helical" evidence="13">
    <location>
        <begin position="105"/>
        <end position="127"/>
    </location>
</feature>
<comment type="similarity">
    <text evidence="2">Belongs to the tweety family.</text>
</comment>
<accession>D8LQZ2</accession>
<dbReference type="OrthoDB" id="10291579at2759"/>
<evidence type="ECO:0000256" key="4">
    <source>
        <dbReference type="ARBA" id="ARBA00022475"/>
    </source>
</evidence>
<keyword evidence="8 13" id="KW-0472">Membrane</keyword>
<feature type="transmembrane region" description="Helical" evidence="13">
    <location>
        <begin position="282"/>
        <end position="303"/>
    </location>
</feature>
<dbReference type="OMA" id="TISEQYT"/>
<feature type="transmembrane region" description="Helical" evidence="13">
    <location>
        <begin position="427"/>
        <end position="445"/>
    </location>
</feature>
<dbReference type="InParanoid" id="D8LQZ2"/>
<evidence type="ECO:0000256" key="12">
    <source>
        <dbReference type="ARBA" id="ARBA00023303"/>
    </source>
</evidence>
<gene>
    <name evidence="14" type="ORF">Esi_0061_0077</name>
</gene>
<evidence type="ECO:0000256" key="5">
    <source>
        <dbReference type="ARBA" id="ARBA00022692"/>
    </source>
</evidence>
<evidence type="ECO:0000256" key="2">
    <source>
        <dbReference type="ARBA" id="ARBA00009849"/>
    </source>
</evidence>
<dbReference type="GO" id="GO:0005229">
    <property type="term" value="F:intracellularly calcium-gated chloride channel activity"/>
    <property type="evidence" value="ECO:0007669"/>
    <property type="project" value="TreeGrafter"/>
</dbReference>
<evidence type="ECO:0000256" key="11">
    <source>
        <dbReference type="ARBA" id="ARBA00023214"/>
    </source>
</evidence>
<dbReference type="PANTHER" id="PTHR12424:SF8">
    <property type="entry name" value="PROTEIN TWEETY"/>
    <property type="match status" value="1"/>
</dbReference>
<evidence type="ECO:0000256" key="1">
    <source>
        <dbReference type="ARBA" id="ARBA00004651"/>
    </source>
</evidence>
<sequence>MTTTSATGGDAWYDNISVYSSDYEPATFTPGASVEANHDLLDGLRENDFDVEDAQYSAGLATLIIVFLVAGLLACCLIPCLYKCLGTSRQERLRERMQFGKQTHYGGNIFMVLASVAAIASAAGAIWGLERADSGLTNIEDSTQNMATDMLTILNLADDTSVALDEVTASYEALQESVDGCDNGAILSSLLDAFDINSLTASVQAEIDGVSEDNFGELADDVQAISDAVSDTEGARKGLLWPVLILSLVFTAFFVAISVSTYQCVAFGHRDCAPASCCINPCTIFVAVVIWICAALAVSLSALTGDFCIDPDTNANDLITDNTDGEIADLITYYTGDCTSENAAVDAIIAAQEVAVPIIQSVVPTLYQLEEACSDLAEPVQTLDNSLESFWTILEDAGELSSCENLNGLYQAAVYDELCKDLPEGLLGFWVSCAFLTVLLLILVIQWGRMLRQQTTEEDASTAEAMNRQRAGWLNGSRRFSSIALEALKNRLKSPCGS</sequence>
<evidence type="ECO:0000313" key="14">
    <source>
        <dbReference type="EMBL" id="CBN77665.1"/>
    </source>
</evidence>
<dbReference type="EMBL" id="FN648830">
    <property type="protein sequence ID" value="CBN77665.1"/>
    <property type="molecule type" value="Genomic_DNA"/>
</dbReference>
<keyword evidence="3" id="KW-0813">Transport</keyword>
<evidence type="ECO:0000256" key="10">
    <source>
        <dbReference type="ARBA" id="ARBA00023180"/>
    </source>
</evidence>
<keyword evidence="15" id="KW-1185">Reference proteome</keyword>
<evidence type="ECO:0000256" key="9">
    <source>
        <dbReference type="ARBA" id="ARBA00023173"/>
    </source>
</evidence>
<name>D8LQZ2_ECTSI</name>
<keyword evidence="5 13" id="KW-0812">Transmembrane</keyword>
<dbReference type="InterPro" id="IPR006990">
    <property type="entry name" value="Tweety"/>
</dbReference>
<protein>
    <submittedName>
        <fullName evidence="14">Uncharacterized protein</fullName>
    </submittedName>
</protein>
<dbReference type="AlphaFoldDB" id="D8LQZ2"/>
<evidence type="ECO:0000256" key="7">
    <source>
        <dbReference type="ARBA" id="ARBA00023065"/>
    </source>
</evidence>
<evidence type="ECO:0000256" key="8">
    <source>
        <dbReference type="ARBA" id="ARBA00023136"/>
    </source>
</evidence>
<feature type="transmembrane region" description="Helical" evidence="13">
    <location>
        <begin position="60"/>
        <end position="85"/>
    </location>
</feature>
<keyword evidence="11" id="KW-0868">Chloride</keyword>
<dbReference type="Proteomes" id="UP000002630">
    <property type="component" value="Linkage Group LG18"/>
</dbReference>
<keyword evidence="9" id="KW-0869">Chloride channel</keyword>
<evidence type="ECO:0000313" key="15">
    <source>
        <dbReference type="Proteomes" id="UP000002630"/>
    </source>
</evidence>
<comment type="subcellular location">
    <subcellularLocation>
        <location evidence="1">Cell membrane</location>
        <topology evidence="1">Multi-pass membrane protein</topology>
    </subcellularLocation>
</comment>
<keyword evidence="7" id="KW-0406">Ion transport</keyword>
<dbReference type="PANTHER" id="PTHR12424">
    <property type="entry name" value="TWEETY-RELATED"/>
    <property type="match status" value="1"/>
</dbReference>
<keyword evidence="12" id="KW-0407">Ion channel</keyword>
<dbReference type="EMBL" id="FN649743">
    <property type="protein sequence ID" value="CBN77665.1"/>
    <property type="molecule type" value="Genomic_DNA"/>
</dbReference>
<dbReference type="GO" id="GO:0034707">
    <property type="term" value="C:chloride channel complex"/>
    <property type="evidence" value="ECO:0007669"/>
    <property type="project" value="UniProtKB-KW"/>
</dbReference>
<evidence type="ECO:0000256" key="6">
    <source>
        <dbReference type="ARBA" id="ARBA00022989"/>
    </source>
</evidence>
<proteinExistence type="inferred from homology"/>
<dbReference type="GO" id="GO:0005886">
    <property type="term" value="C:plasma membrane"/>
    <property type="evidence" value="ECO:0007669"/>
    <property type="project" value="UniProtKB-SubCell"/>
</dbReference>
<keyword evidence="6 13" id="KW-1133">Transmembrane helix</keyword>
<evidence type="ECO:0000256" key="13">
    <source>
        <dbReference type="SAM" id="Phobius"/>
    </source>
</evidence>
<dbReference type="GO" id="GO:0072320">
    <property type="term" value="F:volume-sensitive chloride channel activity"/>
    <property type="evidence" value="ECO:0007669"/>
    <property type="project" value="TreeGrafter"/>
</dbReference>
<feature type="transmembrane region" description="Helical" evidence="13">
    <location>
        <begin position="239"/>
        <end position="262"/>
    </location>
</feature>
<evidence type="ECO:0000256" key="3">
    <source>
        <dbReference type="ARBA" id="ARBA00022448"/>
    </source>
</evidence>
<keyword evidence="10" id="KW-0325">Glycoprotein</keyword>